<evidence type="ECO:0000313" key="2">
    <source>
        <dbReference type="Proteomes" id="UP000571128"/>
    </source>
</evidence>
<organism evidence="1 2">
    <name type="scientific">Listeria fleischmannii</name>
    <dbReference type="NCBI Taxonomy" id="1069827"/>
    <lineage>
        <taxon>Bacteria</taxon>
        <taxon>Bacillati</taxon>
        <taxon>Bacillota</taxon>
        <taxon>Bacilli</taxon>
        <taxon>Bacillales</taxon>
        <taxon>Listeriaceae</taxon>
        <taxon>Listeria</taxon>
    </lineage>
</organism>
<dbReference type="InterPro" id="IPR052552">
    <property type="entry name" value="YeaO-like"/>
</dbReference>
<dbReference type="RefSeq" id="WP_115095910.1">
    <property type="nucleotide sequence ID" value="NZ_JAARPY010000006.1"/>
</dbReference>
<protein>
    <submittedName>
        <fullName evidence="1">DUF488 family protein</fullName>
    </submittedName>
</protein>
<reference evidence="1 2" key="1">
    <citation type="submission" date="2020-03" db="EMBL/GenBank/DDBJ databases">
        <title>Soil Listeria distribution.</title>
        <authorList>
            <person name="Liao J."/>
            <person name="Wiedmann M."/>
        </authorList>
    </citation>
    <scope>NUCLEOTIDE SEQUENCE [LARGE SCALE GENOMIC DNA]</scope>
    <source>
        <strain evidence="1 2">FSL L7-1645</strain>
    </source>
</reference>
<dbReference type="EMBL" id="JAARPY010000006">
    <property type="protein sequence ID" value="MBC1398668.1"/>
    <property type="molecule type" value="Genomic_DNA"/>
</dbReference>
<proteinExistence type="predicted"/>
<dbReference type="PANTHER" id="PTHR36849">
    <property type="entry name" value="CYTOPLASMIC PROTEIN-RELATED"/>
    <property type="match status" value="1"/>
</dbReference>
<sequence>MLKQKRIYDQIETSDGYRMLVDRLWPRGISKEKAKLDSWEKNIAPTNELRKAFHHGEIDFATFKNRYLEEISMNEERFEFLKKVKTELEKGNVTFLFAAKSETENQASVLAEWVLTKI</sequence>
<gene>
    <name evidence="1" type="ORF">HB844_07290</name>
</gene>
<evidence type="ECO:0000313" key="1">
    <source>
        <dbReference type="EMBL" id="MBC1398668.1"/>
    </source>
</evidence>
<comment type="caution">
    <text evidence="1">The sequence shown here is derived from an EMBL/GenBank/DDBJ whole genome shotgun (WGS) entry which is preliminary data.</text>
</comment>
<accession>A0A841YEW1</accession>
<dbReference type="Pfam" id="PF22752">
    <property type="entry name" value="DUF488-N3i"/>
    <property type="match status" value="1"/>
</dbReference>
<dbReference type="Proteomes" id="UP000571128">
    <property type="component" value="Unassembled WGS sequence"/>
</dbReference>
<dbReference type="PANTHER" id="PTHR36849:SF1">
    <property type="entry name" value="CYTOPLASMIC PROTEIN"/>
    <property type="match status" value="1"/>
</dbReference>
<dbReference type="AlphaFoldDB" id="A0A841YEW1"/>
<name>A0A841YEW1_9LIST</name>